<sequence>MAGDGNIEAHEATYATITALFKWSAISLFLIALIVMWLIS</sequence>
<organism evidence="3 4">
    <name type="scientific">Hephaestia caeni</name>
    <dbReference type="NCBI Taxonomy" id="645617"/>
    <lineage>
        <taxon>Bacteria</taxon>
        <taxon>Pseudomonadati</taxon>
        <taxon>Pseudomonadota</taxon>
        <taxon>Alphaproteobacteria</taxon>
        <taxon>Sphingomonadales</taxon>
        <taxon>Sphingomonadaceae</taxon>
        <taxon>Hephaestia</taxon>
    </lineage>
</organism>
<feature type="transmembrane region" description="Helical" evidence="1">
    <location>
        <begin position="20"/>
        <end position="39"/>
    </location>
</feature>
<accession>A0A397NWX9</accession>
<keyword evidence="1" id="KW-0472">Membrane</keyword>
<feature type="domain" description="Cytochrome c oxidase subunit IV bacterial aa3 type" evidence="2">
    <location>
        <begin position="5"/>
        <end position="38"/>
    </location>
</feature>
<dbReference type="OrthoDB" id="7576854at2"/>
<evidence type="ECO:0000313" key="4">
    <source>
        <dbReference type="Proteomes" id="UP000266568"/>
    </source>
</evidence>
<keyword evidence="1" id="KW-1133">Transmembrane helix</keyword>
<dbReference type="Proteomes" id="UP000266568">
    <property type="component" value="Unassembled WGS sequence"/>
</dbReference>
<keyword evidence="4" id="KW-1185">Reference proteome</keyword>
<dbReference type="Pfam" id="PF07835">
    <property type="entry name" value="COX4_pro_2"/>
    <property type="match status" value="1"/>
</dbReference>
<keyword evidence="1" id="KW-0812">Transmembrane</keyword>
<dbReference type="SUPFAM" id="SSF81469">
    <property type="entry name" value="Bacterial aa3 type cytochrome c oxidase subunit IV"/>
    <property type="match status" value="1"/>
</dbReference>
<evidence type="ECO:0000259" key="2">
    <source>
        <dbReference type="Pfam" id="PF07835"/>
    </source>
</evidence>
<proteinExistence type="predicted"/>
<protein>
    <submittedName>
        <fullName evidence="3">Aa3 type cytochrome c oxidase subunit IV</fullName>
    </submittedName>
</protein>
<dbReference type="EMBL" id="QXDC01000004">
    <property type="protein sequence ID" value="RIA37911.1"/>
    <property type="molecule type" value="Genomic_DNA"/>
</dbReference>
<gene>
    <name evidence="3" type="ORF">DFR49_3801</name>
</gene>
<evidence type="ECO:0000256" key="1">
    <source>
        <dbReference type="SAM" id="Phobius"/>
    </source>
</evidence>
<dbReference type="AlphaFoldDB" id="A0A397NWX9"/>
<dbReference type="RefSeq" id="WP_119037151.1">
    <property type="nucleotide sequence ID" value="NZ_QXDC01000004.1"/>
</dbReference>
<evidence type="ECO:0000313" key="3">
    <source>
        <dbReference type="EMBL" id="RIA37911.1"/>
    </source>
</evidence>
<name>A0A397NWX9_9SPHN</name>
<reference evidence="3 4" key="1">
    <citation type="submission" date="2018-08" db="EMBL/GenBank/DDBJ databases">
        <title>Genomic Encyclopedia of Type Strains, Phase IV (KMG-IV): sequencing the most valuable type-strain genomes for metagenomic binning, comparative biology and taxonomic classification.</title>
        <authorList>
            <person name="Goeker M."/>
        </authorList>
    </citation>
    <scope>NUCLEOTIDE SEQUENCE [LARGE SCALE GENOMIC DNA]</scope>
    <source>
        <strain evidence="3 4">DSM 25527</strain>
    </source>
</reference>
<comment type="caution">
    <text evidence="3">The sequence shown here is derived from an EMBL/GenBank/DDBJ whole genome shotgun (WGS) entry which is preliminary data.</text>
</comment>
<dbReference type="InterPro" id="IPR036596">
    <property type="entry name" value="Cyt-C_aa3_sf"/>
</dbReference>
<dbReference type="InterPro" id="IPR012422">
    <property type="entry name" value="Cyt_c_oxidase_su4_bac-aa3"/>
</dbReference>